<dbReference type="PaxDb" id="4113-PGSC0003DMT400034670"/>
<organism evidence="1 2">
    <name type="scientific">Solanum tuberosum</name>
    <name type="common">Potato</name>
    <dbReference type="NCBI Taxonomy" id="4113"/>
    <lineage>
        <taxon>Eukaryota</taxon>
        <taxon>Viridiplantae</taxon>
        <taxon>Streptophyta</taxon>
        <taxon>Embryophyta</taxon>
        <taxon>Tracheophyta</taxon>
        <taxon>Spermatophyta</taxon>
        <taxon>Magnoliopsida</taxon>
        <taxon>eudicotyledons</taxon>
        <taxon>Gunneridae</taxon>
        <taxon>Pentapetalae</taxon>
        <taxon>asterids</taxon>
        <taxon>lamiids</taxon>
        <taxon>Solanales</taxon>
        <taxon>Solanaceae</taxon>
        <taxon>Solanoideae</taxon>
        <taxon>Solaneae</taxon>
        <taxon>Solanum</taxon>
    </lineage>
</organism>
<reference evidence="2" key="1">
    <citation type="journal article" date="2011" name="Nature">
        <title>Genome sequence and analysis of the tuber crop potato.</title>
        <authorList>
            <consortium name="The Potato Genome Sequencing Consortium"/>
        </authorList>
    </citation>
    <scope>NUCLEOTIDE SEQUENCE [LARGE SCALE GENOMIC DNA]</scope>
    <source>
        <strain evidence="2">cv. DM1-3 516 R44</strain>
    </source>
</reference>
<dbReference type="Gramene" id="PGSC0003DMT400034670">
    <property type="protein sequence ID" value="PGSC0003DMT400034670"/>
    <property type="gene ID" value="PGSC0003DMG400013326"/>
</dbReference>
<dbReference type="HOGENOM" id="CLU_2390269_0_0_1"/>
<dbReference type="Proteomes" id="UP000011115">
    <property type="component" value="Unassembled WGS sequence"/>
</dbReference>
<proteinExistence type="predicted"/>
<sequence>MRRKNHGSTTAANVASTSTAQIDPTIAAADAASTSTAQVDPTFAVVDARDKRTLLYMRRTDVDKLWVIYATLKSAKTSVDSAIAKTETSLQTLT</sequence>
<accession>M1B138</accession>
<protein>
    <submittedName>
        <fullName evidence="1">Uncharacterized protein</fullName>
    </submittedName>
</protein>
<dbReference type="InParanoid" id="M1B138"/>
<reference evidence="1" key="2">
    <citation type="submission" date="2015-06" db="UniProtKB">
        <authorList>
            <consortium name="EnsemblPlants"/>
        </authorList>
    </citation>
    <scope>IDENTIFICATION</scope>
    <source>
        <strain evidence="1">DM1-3 516 R44</strain>
    </source>
</reference>
<keyword evidence="2" id="KW-1185">Reference proteome</keyword>
<evidence type="ECO:0000313" key="2">
    <source>
        <dbReference type="Proteomes" id="UP000011115"/>
    </source>
</evidence>
<dbReference type="EnsemblPlants" id="PGSC0003DMT400034670">
    <property type="protein sequence ID" value="PGSC0003DMT400034670"/>
    <property type="gene ID" value="PGSC0003DMG400013326"/>
</dbReference>
<evidence type="ECO:0000313" key="1">
    <source>
        <dbReference type="EnsemblPlants" id="PGSC0003DMT400034670"/>
    </source>
</evidence>
<name>M1B138_SOLTU</name>
<dbReference type="AlphaFoldDB" id="M1B138"/>